<organism evidence="1 2">
    <name type="scientific">Pseudoalteromonas luteoviolacea DSM 6061</name>
    <dbReference type="NCBI Taxonomy" id="1365250"/>
    <lineage>
        <taxon>Bacteria</taxon>
        <taxon>Pseudomonadati</taxon>
        <taxon>Pseudomonadota</taxon>
        <taxon>Gammaproteobacteria</taxon>
        <taxon>Alteromonadales</taxon>
        <taxon>Pseudoalteromonadaceae</taxon>
        <taxon>Pseudoalteromonas</taxon>
    </lineage>
</organism>
<dbReference type="PATRIC" id="fig|1365250.3.peg.95"/>
<evidence type="ECO:0000313" key="2">
    <source>
        <dbReference type="Proteomes" id="UP000076643"/>
    </source>
</evidence>
<dbReference type="EMBL" id="AUYB01000006">
    <property type="protein sequence ID" value="KZN48140.1"/>
    <property type="molecule type" value="Genomic_DNA"/>
</dbReference>
<name>A0A167CWB7_9GAMM</name>
<dbReference type="Proteomes" id="UP000076643">
    <property type="component" value="Unassembled WGS sequence"/>
</dbReference>
<gene>
    <name evidence="1" type="ORF">N475_25465</name>
</gene>
<dbReference type="RefSeq" id="WP_063364507.1">
    <property type="nucleotide sequence ID" value="NZ_AQHB01000040.1"/>
</dbReference>
<proteinExistence type="predicted"/>
<sequence>MSYLINANKPISSANELQNENAQYTELAESEYQIPIVWMMFFNTDDFIETKIEYVDGQGNEHFDTISLPCTTVENAIENIKNSQVFFEELFKEPQIALGYLDKTIELFKELDHKYLILDASEYFLMNIEKSEWSLFQKAFSRDENAKTYLFNYSGYVEGIQPYPIEEFYSDPYLNDPDRVNNSTSLNASFVDISSRIKYPFNQTEPETANTTKKVNKKWWEFWKS</sequence>
<evidence type="ECO:0000313" key="1">
    <source>
        <dbReference type="EMBL" id="KZN48140.1"/>
    </source>
</evidence>
<reference evidence="1 2" key="1">
    <citation type="submission" date="2013-07" db="EMBL/GenBank/DDBJ databases">
        <title>Comparative Genomic and Metabolomic Analysis of Twelve Strains of Pseudoalteromonas luteoviolacea.</title>
        <authorList>
            <person name="Vynne N.G."/>
            <person name="Mansson M."/>
            <person name="Gram L."/>
        </authorList>
    </citation>
    <scope>NUCLEOTIDE SEQUENCE [LARGE SCALE GENOMIC DNA]</scope>
    <source>
        <strain evidence="1 2">DSM 6061</strain>
    </source>
</reference>
<dbReference type="AlphaFoldDB" id="A0A167CWB7"/>
<keyword evidence="2" id="KW-1185">Reference proteome</keyword>
<comment type="caution">
    <text evidence="1">The sequence shown here is derived from an EMBL/GenBank/DDBJ whole genome shotgun (WGS) entry which is preliminary data.</text>
</comment>
<accession>A0A167CWB7</accession>
<protein>
    <submittedName>
        <fullName evidence="1">Uncharacterized protein</fullName>
    </submittedName>
</protein>